<feature type="domain" description="VTT" evidence="7">
    <location>
        <begin position="30"/>
        <end position="156"/>
    </location>
</feature>
<evidence type="ECO:0000256" key="3">
    <source>
        <dbReference type="ARBA" id="ARBA00022692"/>
    </source>
</evidence>
<comment type="subcellular location">
    <subcellularLocation>
        <location evidence="1">Cell membrane</location>
        <topology evidence="1">Multi-pass membrane protein</topology>
    </subcellularLocation>
</comment>
<dbReference type="Proteomes" id="UP000193495">
    <property type="component" value="Unassembled WGS sequence"/>
</dbReference>
<reference evidence="8 11" key="2">
    <citation type="submission" date="2018-03" db="EMBL/GenBank/DDBJ databases">
        <title>Genomic Encyclopedia of Archaeal and Bacterial Type Strains, Phase II (KMG-II): from individual species to whole genera.</title>
        <authorList>
            <person name="Goeker M."/>
        </authorList>
    </citation>
    <scope>NUCLEOTIDE SEQUENCE [LARGE SCALE GENOMIC DNA]</scope>
    <source>
        <strain evidence="8 11">DSM 29956</strain>
    </source>
</reference>
<sequence length="200" mass="20911">MTDTLLALVPVYGNWLVMASVALSCLALPIPSSMLVMAAGGFAAAGDLVYWQLLLAALAGFVAGDQIAYHLARAGGAPLIARLGRRPGPAAVLGGAQDLLERRGLLAVFLSRTVLSPLGPYVGYLSGALRLDRSRFSAAAAAGAVTWCLAYSWLGYAFAERIAEIATLIANSVGLILAMAAACGLTWWLRRGWRAQHQAA</sequence>
<name>A0A1X6ZLW6_9RHOB</name>
<dbReference type="Pfam" id="PF09335">
    <property type="entry name" value="VTT_dom"/>
    <property type="match status" value="1"/>
</dbReference>
<accession>A0A1X6ZLW6</accession>
<evidence type="ECO:0000313" key="9">
    <source>
        <dbReference type="EMBL" id="SLN55386.1"/>
    </source>
</evidence>
<keyword evidence="3 6" id="KW-0812">Transmembrane</keyword>
<dbReference type="InterPro" id="IPR032816">
    <property type="entry name" value="VTT_dom"/>
</dbReference>
<dbReference type="PANTHER" id="PTHR42709:SF6">
    <property type="entry name" value="UNDECAPRENYL PHOSPHATE TRANSPORTER A"/>
    <property type="match status" value="1"/>
</dbReference>
<gene>
    <name evidence="8" type="ORF">CLV79_107125</name>
    <name evidence="9" type="ORF">LOS8367_02615</name>
</gene>
<feature type="transmembrane region" description="Helical" evidence="6">
    <location>
        <begin position="12"/>
        <end position="36"/>
    </location>
</feature>
<evidence type="ECO:0000256" key="2">
    <source>
        <dbReference type="ARBA" id="ARBA00022475"/>
    </source>
</evidence>
<dbReference type="EMBL" id="FWFY01000008">
    <property type="protein sequence ID" value="SLN55386.1"/>
    <property type="molecule type" value="Genomic_DNA"/>
</dbReference>
<feature type="transmembrane region" description="Helical" evidence="6">
    <location>
        <begin position="48"/>
        <end position="69"/>
    </location>
</feature>
<feature type="transmembrane region" description="Helical" evidence="6">
    <location>
        <begin position="136"/>
        <end position="159"/>
    </location>
</feature>
<keyword evidence="11" id="KW-1185">Reference proteome</keyword>
<dbReference type="AlphaFoldDB" id="A0A1X6ZLW6"/>
<dbReference type="Proteomes" id="UP000240624">
    <property type="component" value="Unassembled WGS sequence"/>
</dbReference>
<evidence type="ECO:0000313" key="10">
    <source>
        <dbReference type="Proteomes" id="UP000193495"/>
    </source>
</evidence>
<dbReference type="InterPro" id="IPR051311">
    <property type="entry name" value="DedA_domain"/>
</dbReference>
<reference evidence="9 10" key="1">
    <citation type="submission" date="2017-03" db="EMBL/GenBank/DDBJ databases">
        <authorList>
            <person name="Afonso C.L."/>
            <person name="Miller P.J."/>
            <person name="Scott M.A."/>
            <person name="Spackman E."/>
            <person name="Goraichik I."/>
            <person name="Dimitrov K.M."/>
            <person name="Suarez D.L."/>
            <person name="Swayne D.E."/>
        </authorList>
    </citation>
    <scope>NUCLEOTIDE SEQUENCE [LARGE SCALE GENOMIC DNA]</scope>
    <source>
        <strain evidence="9 10">CECT 8367</strain>
    </source>
</reference>
<organism evidence="9 10">
    <name type="scientific">Limimaricola soesokkakensis</name>
    <dbReference type="NCBI Taxonomy" id="1343159"/>
    <lineage>
        <taxon>Bacteria</taxon>
        <taxon>Pseudomonadati</taxon>
        <taxon>Pseudomonadota</taxon>
        <taxon>Alphaproteobacteria</taxon>
        <taxon>Rhodobacterales</taxon>
        <taxon>Paracoccaceae</taxon>
        <taxon>Limimaricola</taxon>
    </lineage>
</organism>
<evidence type="ECO:0000256" key="5">
    <source>
        <dbReference type="ARBA" id="ARBA00023136"/>
    </source>
</evidence>
<proteinExistence type="predicted"/>
<evidence type="ECO:0000256" key="1">
    <source>
        <dbReference type="ARBA" id="ARBA00004651"/>
    </source>
</evidence>
<keyword evidence="2" id="KW-1003">Cell membrane</keyword>
<keyword evidence="5 6" id="KW-0472">Membrane</keyword>
<dbReference type="GO" id="GO:0005886">
    <property type="term" value="C:plasma membrane"/>
    <property type="evidence" value="ECO:0007669"/>
    <property type="project" value="UniProtKB-SubCell"/>
</dbReference>
<feature type="transmembrane region" description="Helical" evidence="6">
    <location>
        <begin position="165"/>
        <end position="189"/>
    </location>
</feature>
<evidence type="ECO:0000259" key="7">
    <source>
        <dbReference type="Pfam" id="PF09335"/>
    </source>
</evidence>
<evidence type="ECO:0000313" key="8">
    <source>
        <dbReference type="EMBL" id="PSK85895.1"/>
    </source>
</evidence>
<dbReference type="OrthoDB" id="9782291at2"/>
<dbReference type="RefSeq" id="WP_085896939.1">
    <property type="nucleotide sequence ID" value="NZ_FWFY01000008.1"/>
</dbReference>
<evidence type="ECO:0000256" key="4">
    <source>
        <dbReference type="ARBA" id="ARBA00022989"/>
    </source>
</evidence>
<evidence type="ECO:0000313" key="11">
    <source>
        <dbReference type="Proteomes" id="UP000240624"/>
    </source>
</evidence>
<protein>
    <submittedName>
        <fullName evidence="8">Membrane protein DedA with SNARE-associated domain</fullName>
    </submittedName>
</protein>
<dbReference type="EMBL" id="PYGB01000007">
    <property type="protein sequence ID" value="PSK85895.1"/>
    <property type="molecule type" value="Genomic_DNA"/>
</dbReference>
<evidence type="ECO:0000256" key="6">
    <source>
        <dbReference type="SAM" id="Phobius"/>
    </source>
</evidence>
<dbReference type="PANTHER" id="PTHR42709">
    <property type="entry name" value="ALKALINE PHOSPHATASE LIKE PROTEIN"/>
    <property type="match status" value="1"/>
</dbReference>
<keyword evidence="4 6" id="KW-1133">Transmembrane helix</keyword>